<evidence type="ECO:0000313" key="2">
    <source>
        <dbReference type="EMBL" id="GMG38507.1"/>
    </source>
</evidence>
<dbReference type="PANTHER" id="PTHR48079">
    <property type="entry name" value="PROTEIN YEEZ"/>
    <property type="match status" value="1"/>
</dbReference>
<accession>A0A1S9DI76</accession>
<dbReference type="Proteomes" id="UP001165205">
    <property type="component" value="Unassembled WGS sequence"/>
</dbReference>
<dbReference type="PANTHER" id="PTHR48079:SF9">
    <property type="entry name" value="PUTATIVE-RELATED"/>
    <property type="match status" value="1"/>
</dbReference>
<dbReference type="InterPro" id="IPR051783">
    <property type="entry name" value="NAD(P)-dependent_oxidoreduct"/>
</dbReference>
<reference evidence="2" key="2">
    <citation type="submission" date="2023-04" db="EMBL/GenBank/DDBJ databases">
        <title>Aspergillus oryzae NBRC 4228.</title>
        <authorList>
            <person name="Ichikawa N."/>
            <person name="Sato H."/>
            <person name="Tonouchi N."/>
        </authorList>
    </citation>
    <scope>NUCLEOTIDE SEQUENCE</scope>
    <source>
        <strain evidence="2">NBRC 4228</strain>
    </source>
</reference>
<protein>
    <submittedName>
        <fullName evidence="3">NAD-dependent epimerase/dehydratase</fullName>
    </submittedName>
    <submittedName>
        <fullName evidence="2">Unnamed protein product</fullName>
    </submittedName>
</protein>
<dbReference type="AlphaFoldDB" id="A0A1S9DI76"/>
<dbReference type="Gene3D" id="3.40.50.720">
    <property type="entry name" value="NAD(P)-binding Rossmann-like Domain"/>
    <property type="match status" value="1"/>
</dbReference>
<feature type="domain" description="NAD-dependent epimerase/dehydratase" evidence="1">
    <location>
        <begin position="3"/>
        <end position="220"/>
    </location>
</feature>
<dbReference type="Proteomes" id="UP000190312">
    <property type="component" value="Unassembled WGS sequence"/>
</dbReference>
<dbReference type="InterPro" id="IPR001509">
    <property type="entry name" value="Epimerase_deHydtase"/>
</dbReference>
<organism evidence="3 4">
    <name type="scientific">Aspergillus oryzae</name>
    <name type="common">Yellow koji mold</name>
    <dbReference type="NCBI Taxonomy" id="5062"/>
    <lineage>
        <taxon>Eukaryota</taxon>
        <taxon>Fungi</taxon>
        <taxon>Dikarya</taxon>
        <taxon>Ascomycota</taxon>
        <taxon>Pezizomycotina</taxon>
        <taxon>Eurotiomycetes</taxon>
        <taxon>Eurotiomycetidae</taxon>
        <taxon>Eurotiales</taxon>
        <taxon>Aspergillaceae</taxon>
        <taxon>Aspergillus</taxon>
        <taxon>Aspergillus subgen. Circumdati</taxon>
    </lineage>
</organism>
<name>A0A1S9DI76_ASPOZ</name>
<dbReference type="CDD" id="cd05262">
    <property type="entry name" value="SDR_a7"/>
    <property type="match status" value="1"/>
</dbReference>
<dbReference type="GO" id="GO:0004029">
    <property type="term" value="F:aldehyde dehydrogenase (NAD+) activity"/>
    <property type="evidence" value="ECO:0007669"/>
    <property type="project" value="TreeGrafter"/>
</dbReference>
<dbReference type="Pfam" id="PF01370">
    <property type="entry name" value="Epimerase"/>
    <property type="match status" value="1"/>
</dbReference>
<dbReference type="SUPFAM" id="SSF51735">
    <property type="entry name" value="NAD(P)-binding Rossmann-fold domains"/>
    <property type="match status" value="1"/>
</dbReference>
<evidence type="ECO:0000313" key="3">
    <source>
        <dbReference type="EMBL" id="OOO08594.1"/>
    </source>
</evidence>
<dbReference type="VEuPathDB" id="FungiDB:AO090020000383"/>
<comment type="caution">
    <text evidence="3">The sequence shown here is derived from an EMBL/GenBank/DDBJ whole genome shotgun (WGS) entry which is preliminary data.</text>
</comment>
<evidence type="ECO:0000313" key="4">
    <source>
        <dbReference type="Proteomes" id="UP000190312"/>
    </source>
</evidence>
<gene>
    <name evidence="2" type="ORF">Aory04_001319700</name>
    <name evidence="3" type="ORF">OAory_01098900</name>
</gene>
<evidence type="ECO:0000259" key="1">
    <source>
        <dbReference type="Pfam" id="PF01370"/>
    </source>
</evidence>
<dbReference type="OrthoDB" id="10262413at2759"/>
<reference evidence="3 4" key="1">
    <citation type="submission" date="2016-10" db="EMBL/GenBank/DDBJ databases">
        <title>Genome sequencing of Aspergillus oryzae BCC7051.</title>
        <authorList>
            <person name="Thammarongtham C."/>
            <person name="Vorapreeda T."/>
            <person name="Nookaew I."/>
            <person name="Srisuk T."/>
            <person name="Land M."/>
            <person name="Jeennor S."/>
            <person name="Laoteng K."/>
        </authorList>
    </citation>
    <scope>NUCLEOTIDE SEQUENCE [LARGE SCALE GENOMIC DNA]</scope>
    <source>
        <strain evidence="3 4">BCC7051</strain>
    </source>
</reference>
<dbReference type="InterPro" id="IPR036291">
    <property type="entry name" value="NAD(P)-bd_dom_sf"/>
</dbReference>
<dbReference type="EMBL" id="BSYA01000313">
    <property type="protein sequence ID" value="GMG38507.1"/>
    <property type="molecule type" value="Genomic_DNA"/>
</dbReference>
<dbReference type="OMA" id="FKHDIAF"/>
<dbReference type="GO" id="GO:0005737">
    <property type="term" value="C:cytoplasm"/>
    <property type="evidence" value="ECO:0007669"/>
    <property type="project" value="TreeGrafter"/>
</dbReference>
<sequence length="301" mass="32420">MRVFVTGGTGFIGKAVVEELIGKGHSVLALTRSEKGAKLLANLGADVYHGNLGDLESLRKGAAASEGVIHCAFRNTVQDFTVAEFEAACQEERQAIEAIGNALVGSNKPLVITSGTMLLPPGRLGTEDDHDPNPRSPIALARGPSEILALSFASKGVRVSILRIPPVNYGEGDEGFVPMMIDAARKNMKSIYMGDGLNRWPATHVQDTAKAYRLALEKAPAGSTLHGVAEQGVPLKDIAEAIGERLSVPVESKEWEDMKAHFGWLANIVALDNYISSQKTQALLDWKPKQRPLLSYIKEDI</sequence>
<dbReference type="eggNOG" id="KOG1502">
    <property type="taxonomic scope" value="Eukaryota"/>
</dbReference>
<dbReference type="EMBL" id="MKZY01000005">
    <property type="protein sequence ID" value="OOO08594.1"/>
    <property type="molecule type" value="Genomic_DNA"/>
</dbReference>
<proteinExistence type="predicted"/>